<feature type="domain" description="Winged helix-turn helix" evidence="1">
    <location>
        <begin position="79"/>
        <end position="134"/>
    </location>
</feature>
<dbReference type="AlphaFoldDB" id="X1RYY3"/>
<evidence type="ECO:0000259" key="1">
    <source>
        <dbReference type="Pfam" id="PF13592"/>
    </source>
</evidence>
<dbReference type="EMBL" id="BARW01002579">
    <property type="protein sequence ID" value="GAI72121.1"/>
    <property type="molecule type" value="Genomic_DNA"/>
</dbReference>
<accession>X1RYY3</accession>
<dbReference type="InterPro" id="IPR009057">
    <property type="entry name" value="Homeodomain-like_sf"/>
</dbReference>
<comment type="caution">
    <text evidence="2">The sequence shown here is derived from an EMBL/GenBank/DDBJ whole genome shotgun (WGS) entry which is preliminary data.</text>
</comment>
<dbReference type="InterPro" id="IPR025959">
    <property type="entry name" value="Winged_HTH_dom"/>
</dbReference>
<dbReference type="SUPFAM" id="SSF46689">
    <property type="entry name" value="Homeodomain-like"/>
    <property type="match status" value="1"/>
</dbReference>
<sequence length="145" mass="16740">LMACIQIAKGTSSRKLQEFYYKSHSRYLVWANRFNAVGIEGLKNLPGRGRKPKLSNEDLKAIRQIVLKESPEEYGYNTETWTGPLLIDFIKNEFAVEYKKAAIYVILKKRLGLSYQKGKGFFPESDSQKREEFVNLLKKTSGNRL</sequence>
<proteinExistence type="predicted"/>
<feature type="non-terminal residue" evidence="2">
    <location>
        <position position="1"/>
    </location>
</feature>
<name>X1RYY3_9ZZZZ</name>
<gene>
    <name evidence="2" type="ORF">S12H4_07105</name>
</gene>
<reference evidence="2" key="1">
    <citation type="journal article" date="2014" name="Front. Microbiol.">
        <title>High frequency of phylogenetically diverse reductive dehalogenase-homologous genes in deep subseafloor sedimentary metagenomes.</title>
        <authorList>
            <person name="Kawai M."/>
            <person name="Futagami T."/>
            <person name="Toyoda A."/>
            <person name="Takaki Y."/>
            <person name="Nishi S."/>
            <person name="Hori S."/>
            <person name="Arai W."/>
            <person name="Tsubouchi T."/>
            <person name="Morono Y."/>
            <person name="Uchiyama I."/>
            <person name="Ito T."/>
            <person name="Fujiyama A."/>
            <person name="Inagaki F."/>
            <person name="Takami H."/>
        </authorList>
    </citation>
    <scope>NUCLEOTIDE SEQUENCE</scope>
    <source>
        <strain evidence="2">Expedition CK06-06</strain>
    </source>
</reference>
<organism evidence="2">
    <name type="scientific">marine sediment metagenome</name>
    <dbReference type="NCBI Taxonomy" id="412755"/>
    <lineage>
        <taxon>unclassified sequences</taxon>
        <taxon>metagenomes</taxon>
        <taxon>ecological metagenomes</taxon>
    </lineage>
</organism>
<evidence type="ECO:0000313" key="2">
    <source>
        <dbReference type="EMBL" id="GAI72121.1"/>
    </source>
</evidence>
<protein>
    <recommendedName>
        <fullName evidence="1">Winged helix-turn helix domain-containing protein</fullName>
    </recommendedName>
</protein>
<dbReference type="Pfam" id="PF13592">
    <property type="entry name" value="HTH_33"/>
    <property type="match status" value="1"/>
</dbReference>